<keyword evidence="2" id="KW-1185">Reference proteome</keyword>
<protein>
    <submittedName>
        <fullName evidence="1">Uncharacterized protein</fullName>
    </submittedName>
</protein>
<evidence type="ECO:0000313" key="2">
    <source>
        <dbReference type="Proteomes" id="UP000574317"/>
    </source>
</evidence>
<proteinExistence type="predicted"/>
<accession>A0A8H5N5G2</accession>
<comment type="caution">
    <text evidence="1">The sequence shown here is derived from an EMBL/GenBank/DDBJ whole genome shotgun (WGS) entry which is preliminary data.</text>
</comment>
<dbReference type="Proteomes" id="UP000574317">
    <property type="component" value="Unassembled WGS sequence"/>
</dbReference>
<dbReference type="EMBL" id="JAAOAO010000256">
    <property type="protein sequence ID" value="KAF5552774.1"/>
    <property type="molecule type" value="Genomic_DNA"/>
</dbReference>
<evidence type="ECO:0000313" key="1">
    <source>
        <dbReference type="EMBL" id="KAF5552774.1"/>
    </source>
</evidence>
<dbReference type="AlphaFoldDB" id="A0A8H5N5G2"/>
<name>A0A8H5N5G2_9HYPO</name>
<gene>
    <name evidence="1" type="ORF">FNAPI_6995</name>
</gene>
<organism evidence="1 2">
    <name type="scientific">Fusarium napiforme</name>
    <dbReference type="NCBI Taxonomy" id="42672"/>
    <lineage>
        <taxon>Eukaryota</taxon>
        <taxon>Fungi</taxon>
        <taxon>Dikarya</taxon>
        <taxon>Ascomycota</taxon>
        <taxon>Pezizomycotina</taxon>
        <taxon>Sordariomycetes</taxon>
        <taxon>Hypocreomycetidae</taxon>
        <taxon>Hypocreales</taxon>
        <taxon>Nectriaceae</taxon>
        <taxon>Fusarium</taxon>
        <taxon>Fusarium fujikuroi species complex</taxon>
    </lineage>
</organism>
<sequence length="379" mass="41879">MPALATLSSDLRVEFHAAENSAKILIDQTVMPDAIGLGNLDKVVHGESRIGYVVWHPTSQLGVLDLNLKINIGIIHWSRIISDMRSNNPYSSSLQPGKLDLNGPSGQEALADRTAGYDLIPLMICPPRALALRSRREAFGGRRFNGRGFAQAACKPNNCFSKRDDWEHQVAFSYPVSTTSDGASLIPYAGWRVEFDIDIYDQGLKRRGATNYCSCSSYTGTCTVLEHQEDLICLQASRRRGEDGGIAGDHNNRKGPDGQYLKYIHFEPNTVVSESVGYPYLVHNTWYLSETDRLIIQDPQFRGGYVPVVRNSNNSTFGTSVRIPTPVGPETPYCQKHSNDVCSCLHYLKARPGDISPGSGMATFIQCMYCIALGHKTLD</sequence>
<reference evidence="1 2" key="1">
    <citation type="submission" date="2020-05" db="EMBL/GenBank/DDBJ databases">
        <title>Identification and distribution of gene clusters putatively required for synthesis of sphingolipid metabolism inhibitors in phylogenetically diverse species of the filamentous fungus Fusarium.</title>
        <authorList>
            <person name="Kim H.-S."/>
            <person name="Busman M."/>
            <person name="Brown D.W."/>
            <person name="Divon H."/>
            <person name="Uhlig S."/>
            <person name="Proctor R.H."/>
        </authorList>
    </citation>
    <scope>NUCLEOTIDE SEQUENCE [LARGE SCALE GENOMIC DNA]</scope>
    <source>
        <strain evidence="1 2">NRRL 25196</strain>
    </source>
</reference>